<dbReference type="Proteomes" id="UP001482620">
    <property type="component" value="Unassembled WGS sequence"/>
</dbReference>
<protein>
    <submittedName>
        <fullName evidence="1">Uncharacterized protein</fullName>
    </submittedName>
</protein>
<proteinExistence type="predicted"/>
<accession>A0ABV0STJ3</accession>
<evidence type="ECO:0000313" key="1">
    <source>
        <dbReference type="EMBL" id="MEQ2223923.1"/>
    </source>
</evidence>
<evidence type="ECO:0000313" key="2">
    <source>
        <dbReference type="Proteomes" id="UP001482620"/>
    </source>
</evidence>
<organism evidence="1 2">
    <name type="scientific">Ilyodon furcidens</name>
    <name type="common">goldbreast splitfin</name>
    <dbReference type="NCBI Taxonomy" id="33524"/>
    <lineage>
        <taxon>Eukaryota</taxon>
        <taxon>Metazoa</taxon>
        <taxon>Chordata</taxon>
        <taxon>Craniata</taxon>
        <taxon>Vertebrata</taxon>
        <taxon>Euteleostomi</taxon>
        <taxon>Actinopterygii</taxon>
        <taxon>Neopterygii</taxon>
        <taxon>Teleostei</taxon>
        <taxon>Neoteleostei</taxon>
        <taxon>Acanthomorphata</taxon>
        <taxon>Ovalentaria</taxon>
        <taxon>Atherinomorphae</taxon>
        <taxon>Cyprinodontiformes</taxon>
        <taxon>Goodeidae</taxon>
        <taxon>Ilyodon</taxon>
    </lineage>
</organism>
<dbReference type="EMBL" id="JAHRIQ010011687">
    <property type="protein sequence ID" value="MEQ2223923.1"/>
    <property type="molecule type" value="Genomic_DNA"/>
</dbReference>
<reference evidence="1 2" key="1">
    <citation type="submission" date="2021-06" db="EMBL/GenBank/DDBJ databases">
        <authorList>
            <person name="Palmer J.M."/>
        </authorList>
    </citation>
    <scope>NUCLEOTIDE SEQUENCE [LARGE SCALE GENOMIC DNA]</scope>
    <source>
        <strain evidence="2">if_2019</strain>
        <tissue evidence="1">Muscle</tissue>
    </source>
</reference>
<name>A0ABV0STJ3_9TELE</name>
<comment type="caution">
    <text evidence="1">The sequence shown here is derived from an EMBL/GenBank/DDBJ whole genome shotgun (WGS) entry which is preliminary data.</text>
</comment>
<sequence length="101" mass="11811">MQILPVYIKVRKTKTHNQRPGEMINSACNHKRAELHRVPDQLPFLLLFNKNGLFRLYLKLPPKLTSDLLPVKHMYRDSVSTWLKGTQSCIQTYSQSYNVIV</sequence>
<gene>
    <name evidence="1" type="ORF">ILYODFUR_002194</name>
</gene>
<keyword evidence="2" id="KW-1185">Reference proteome</keyword>